<feature type="binding site" evidence="8">
    <location>
        <position position="115"/>
    </location>
    <ligand>
        <name>substrate</name>
    </ligand>
</feature>
<dbReference type="PIRSF" id="PIRSF001587">
    <property type="entry name" value="FGAM_synthase_II"/>
    <property type="match status" value="1"/>
</dbReference>
<comment type="subunit">
    <text evidence="8">Monomer. Part of the FGAM synthase complex composed of 1 PurL, 1 PurQ and 2 PurS subunits.</text>
</comment>
<keyword evidence="7 8" id="KW-0460">Magnesium</keyword>
<comment type="caution">
    <text evidence="8">Lacks conserved residue(s) required for the propagation of feature annotation.</text>
</comment>
<keyword evidence="13" id="KW-1185">Reference proteome</keyword>
<dbReference type="GO" id="GO:0005737">
    <property type="term" value="C:cytoplasm"/>
    <property type="evidence" value="ECO:0007669"/>
    <property type="project" value="UniProtKB-SubCell"/>
</dbReference>
<feature type="domain" description="PurM-like C-terminal" evidence="10">
    <location>
        <begin position="201"/>
        <end position="353"/>
    </location>
</feature>
<sequence>MEDQLTTQETAQKLGLLPEEFEKIKEILGRTPNFNELSIYSVMWSEHCSYKNSITWLKMLPKDGPRMLAKAGEENAGMVDIGQGLACVFKIESHNHPSALEPYQGAATGVGGINRDIFTMGARPVAQLNSLRFGDPKLPRNQWLMRGVVKGIGDYGNAFGIPTVAGEVFFDECFTVNPLVNAMSVGVVENGKTASATSFGAGNPVYIVGSATGKDGIHGAAFASKDITEESAKDLPAVQVGDPFQEKLLLEATLEVIASGAVVGMQDMGAAGIICSNSEMSAKGEHGMDIHLDRVPMRQENMLPWEILLSESQERMLIVVEKGKEALVEKIFDKWDLNCAIIGEVTEGDRLRYFMHGELVANVPAESLVLGGGAPVYQRSFKEPAYYQENKSFRIDNVEEPRDLKAVIRHLTGHPNIASKRWVYNQYDSTIGTVNMTTNAPSDAGVTVLKGTEKALAMTVDCNSRYVWADPQEGCAIAVAEAARNIVCAGGEPVAVTNCLNFGNPYNPEVYWQFVEAIKGMSKACEKFQTPVTGGNVSFYNQSSDEGPVFPSPVIGMLGILDNRDTFTSLAFCQPGDLIYLVGESKNDIASSQYLYSWHGIKKSPAPFFDLEKEFEVQQVVKNLILENLVDSAHDVSDGGLYITLLESAMPRRLGFDISTDMSVRKDAFLFGESQSRVVVSVKPELQEQFLEFMSNFDVEFSLLGNVNDGDLIIDGESFGEIEEAKDLYDNALHHILETEA</sequence>
<evidence type="ECO:0000256" key="5">
    <source>
        <dbReference type="ARBA" id="ARBA00022755"/>
    </source>
</evidence>
<keyword evidence="1 8" id="KW-0963">Cytoplasm</keyword>
<dbReference type="GO" id="GO:0000287">
    <property type="term" value="F:magnesium ion binding"/>
    <property type="evidence" value="ECO:0007669"/>
    <property type="project" value="UniProtKB-UniRule"/>
</dbReference>
<organism evidence="12 13">
    <name type="scientific">Anseongella ginsenosidimutans</name>
    <dbReference type="NCBI Taxonomy" id="496056"/>
    <lineage>
        <taxon>Bacteria</taxon>
        <taxon>Pseudomonadati</taxon>
        <taxon>Bacteroidota</taxon>
        <taxon>Sphingobacteriia</taxon>
        <taxon>Sphingobacteriales</taxon>
        <taxon>Sphingobacteriaceae</taxon>
        <taxon>Anseongella</taxon>
    </lineage>
</organism>
<evidence type="ECO:0000256" key="7">
    <source>
        <dbReference type="ARBA" id="ARBA00022842"/>
    </source>
</evidence>
<evidence type="ECO:0000256" key="1">
    <source>
        <dbReference type="ARBA" id="ARBA00022490"/>
    </source>
</evidence>
<dbReference type="Proteomes" id="UP000295807">
    <property type="component" value="Unassembled WGS sequence"/>
</dbReference>
<feature type="domain" description="PurM-like C-terminal" evidence="10">
    <location>
        <begin position="574"/>
        <end position="711"/>
    </location>
</feature>
<dbReference type="CDD" id="cd02203">
    <property type="entry name" value="PurL_repeat1"/>
    <property type="match status" value="1"/>
</dbReference>
<evidence type="ECO:0000313" key="13">
    <source>
        <dbReference type="Proteomes" id="UP000295807"/>
    </source>
</evidence>
<dbReference type="SUPFAM" id="SSF56042">
    <property type="entry name" value="PurM C-terminal domain-like"/>
    <property type="match status" value="2"/>
</dbReference>
<feature type="domain" description="PurM-like N-terminal" evidence="9">
    <location>
        <begin position="74"/>
        <end position="188"/>
    </location>
</feature>
<comment type="catalytic activity">
    <reaction evidence="8">
        <text>N(2)-formyl-N(1)-(5-phospho-beta-D-ribosyl)glycinamide + L-glutamine + ATP + H2O = 2-formamido-N(1)-(5-O-phospho-beta-D-ribosyl)acetamidine + L-glutamate + ADP + phosphate + H(+)</text>
        <dbReference type="Rhea" id="RHEA:17129"/>
        <dbReference type="ChEBI" id="CHEBI:15377"/>
        <dbReference type="ChEBI" id="CHEBI:15378"/>
        <dbReference type="ChEBI" id="CHEBI:29985"/>
        <dbReference type="ChEBI" id="CHEBI:30616"/>
        <dbReference type="ChEBI" id="CHEBI:43474"/>
        <dbReference type="ChEBI" id="CHEBI:58359"/>
        <dbReference type="ChEBI" id="CHEBI:147286"/>
        <dbReference type="ChEBI" id="CHEBI:147287"/>
        <dbReference type="ChEBI" id="CHEBI:456216"/>
        <dbReference type="EC" id="6.3.5.3"/>
    </reaction>
</comment>
<dbReference type="SUPFAM" id="SSF55326">
    <property type="entry name" value="PurM N-terminal domain-like"/>
    <property type="match status" value="2"/>
</dbReference>
<proteinExistence type="inferred from homology"/>
<feature type="binding site" evidence="8">
    <location>
        <position position="538"/>
    </location>
    <ligand>
        <name>substrate</name>
    </ligand>
</feature>
<evidence type="ECO:0000313" key="12">
    <source>
        <dbReference type="EMBL" id="TCS88206.1"/>
    </source>
</evidence>
<feature type="active site" description="Proton acceptor" evidence="8">
    <location>
        <position position="94"/>
    </location>
</feature>
<dbReference type="NCBIfam" id="NF002290">
    <property type="entry name" value="PRK01213.1"/>
    <property type="match status" value="1"/>
</dbReference>
<keyword evidence="4 8" id="KW-0547">Nucleotide-binding</keyword>
<dbReference type="InterPro" id="IPR016188">
    <property type="entry name" value="PurM-like_N"/>
</dbReference>
<reference evidence="12 13" key="1">
    <citation type="submission" date="2019-03" db="EMBL/GenBank/DDBJ databases">
        <title>Genomic Encyclopedia of Type Strains, Phase IV (KMG-IV): sequencing the most valuable type-strain genomes for metagenomic binning, comparative biology and taxonomic classification.</title>
        <authorList>
            <person name="Goeker M."/>
        </authorList>
    </citation>
    <scope>NUCLEOTIDE SEQUENCE [LARGE SCALE GENOMIC DNA]</scope>
    <source>
        <strain evidence="12 13">DSM 21100</strain>
    </source>
</reference>
<feature type="active site" evidence="8">
    <location>
        <position position="47"/>
    </location>
</feature>
<evidence type="ECO:0000256" key="3">
    <source>
        <dbReference type="ARBA" id="ARBA00022723"/>
    </source>
</evidence>
<dbReference type="PANTHER" id="PTHR43555">
    <property type="entry name" value="PHOSPHORIBOSYLFORMYLGLYCINAMIDINE SYNTHASE SUBUNIT PURL"/>
    <property type="match status" value="1"/>
</dbReference>
<dbReference type="Gene3D" id="3.90.650.10">
    <property type="entry name" value="PurM-like C-terminal domain"/>
    <property type="match status" value="2"/>
</dbReference>
<dbReference type="GO" id="GO:0004642">
    <property type="term" value="F:phosphoribosylformylglycinamidine synthase activity"/>
    <property type="evidence" value="ECO:0007669"/>
    <property type="project" value="UniProtKB-UniRule"/>
</dbReference>
<comment type="caution">
    <text evidence="12">The sequence shown here is derived from an EMBL/GenBank/DDBJ whole genome shotgun (WGS) entry which is preliminary data.</text>
</comment>
<feature type="binding site" evidence="8">
    <location>
        <position position="498"/>
    </location>
    <ligand>
        <name>ATP</name>
        <dbReference type="ChEBI" id="CHEBI:30616"/>
    </ligand>
</feature>
<dbReference type="FunFam" id="3.30.1330.10:FF:000004">
    <property type="entry name" value="Phosphoribosylformylglycinamidine synthase subunit PurL"/>
    <property type="match status" value="1"/>
</dbReference>
<dbReference type="InterPro" id="IPR036676">
    <property type="entry name" value="PurM-like_C_sf"/>
</dbReference>
<dbReference type="InterPro" id="IPR041609">
    <property type="entry name" value="PurL_linker"/>
</dbReference>
<dbReference type="AlphaFoldDB" id="A0A4R3KSL5"/>
<comment type="function">
    <text evidence="8">Part of the phosphoribosylformylglycinamidine synthase complex involved in the purines biosynthetic pathway. Catalyzes the ATP-dependent conversion of formylglycinamide ribonucleotide (FGAR) and glutamine to yield formylglycinamidine ribonucleotide (FGAM) and glutamate. The FGAM synthase complex is composed of three subunits. PurQ produces an ammonia molecule by converting glutamine to glutamate. PurL transfers the ammonia molecule to FGAR to form FGAM in an ATP-dependent manner. PurS interacts with PurQ and PurL and is thought to assist in the transfer of the ammonia molecule from PurQ to PurL.</text>
</comment>
<evidence type="ECO:0000259" key="10">
    <source>
        <dbReference type="Pfam" id="PF02769"/>
    </source>
</evidence>
<dbReference type="EMBL" id="SMAD01000003">
    <property type="protein sequence ID" value="TCS88206.1"/>
    <property type="molecule type" value="Genomic_DNA"/>
</dbReference>
<feature type="domain" description="Phosphoribosylformylglycinamidine synthase linker" evidence="11">
    <location>
        <begin position="6"/>
        <end position="51"/>
    </location>
</feature>
<keyword evidence="2 8" id="KW-0436">Ligase</keyword>
<evidence type="ECO:0000259" key="9">
    <source>
        <dbReference type="Pfam" id="PF00586"/>
    </source>
</evidence>
<protein>
    <recommendedName>
        <fullName evidence="8">Phosphoribosylformylglycinamidine synthase subunit PurL</fullName>
        <shortName evidence="8">FGAM synthase</shortName>
        <ecNumber evidence="8">6.3.5.3</ecNumber>
    </recommendedName>
    <alternativeName>
        <fullName evidence="8">Formylglycinamide ribonucleotide amidotransferase subunit II</fullName>
        <shortName evidence="8">FGAR amidotransferase II</shortName>
        <shortName evidence="8">FGAR-AT II</shortName>
    </alternativeName>
    <alternativeName>
        <fullName evidence="8">Glutamine amidotransferase PurL</fullName>
    </alternativeName>
    <alternativeName>
        <fullName evidence="8">Phosphoribosylformylglycinamidine synthase subunit II</fullName>
    </alternativeName>
</protein>
<keyword evidence="5 8" id="KW-0658">Purine biosynthesis</keyword>
<dbReference type="NCBIfam" id="TIGR01736">
    <property type="entry name" value="FGAM_synth_II"/>
    <property type="match status" value="1"/>
</dbReference>
<feature type="binding site" evidence="8">
    <location>
        <position position="92"/>
    </location>
    <ligand>
        <name>Mg(2+)</name>
        <dbReference type="ChEBI" id="CHEBI:18420"/>
        <label>1</label>
    </ligand>
</feature>
<dbReference type="Pfam" id="PF02769">
    <property type="entry name" value="AIRS_C"/>
    <property type="match status" value="2"/>
</dbReference>
<dbReference type="InterPro" id="IPR036921">
    <property type="entry name" value="PurM-like_N_sf"/>
</dbReference>
<dbReference type="EC" id="6.3.5.3" evidence="8"/>
<evidence type="ECO:0000256" key="4">
    <source>
        <dbReference type="ARBA" id="ARBA00022741"/>
    </source>
</evidence>
<dbReference type="GO" id="GO:0006189">
    <property type="term" value="P:'de novo' IMP biosynthetic process"/>
    <property type="evidence" value="ECO:0007669"/>
    <property type="project" value="UniProtKB-UniRule"/>
</dbReference>
<comment type="pathway">
    <text evidence="8">Purine metabolism; IMP biosynthesis via de novo pathway; 5-amino-1-(5-phospho-D-ribosyl)imidazole from N(2)-formyl-N(1)-(5-phospho-D-ribosyl)glycinamide: step 1/2.</text>
</comment>
<evidence type="ECO:0000256" key="8">
    <source>
        <dbReference type="HAMAP-Rule" id="MF_00420"/>
    </source>
</evidence>
<dbReference type="CDD" id="cd02204">
    <property type="entry name" value="PurL_repeat2"/>
    <property type="match status" value="1"/>
</dbReference>
<gene>
    <name evidence="8" type="primary">purL</name>
    <name evidence="12" type="ORF">EDD80_10368</name>
</gene>
<feature type="binding site" evidence="8">
    <location>
        <position position="267"/>
    </location>
    <ligand>
        <name>Mg(2+)</name>
        <dbReference type="ChEBI" id="CHEBI:18420"/>
        <label>2</label>
    </ligand>
</feature>
<feature type="binding site" evidence="8">
    <location>
        <position position="239"/>
    </location>
    <ligand>
        <name>substrate</name>
    </ligand>
</feature>
<dbReference type="PANTHER" id="PTHR43555:SF1">
    <property type="entry name" value="PHOSPHORIBOSYLFORMYLGLYCINAMIDINE SYNTHASE SUBUNIT PURL"/>
    <property type="match status" value="1"/>
</dbReference>
<dbReference type="InterPro" id="IPR010918">
    <property type="entry name" value="PurM-like_C_dom"/>
</dbReference>
<dbReference type="UniPathway" id="UPA00074">
    <property type="reaction ID" value="UER00128"/>
</dbReference>
<dbReference type="RefSeq" id="WP_132128438.1">
    <property type="nucleotide sequence ID" value="NZ_CP042432.1"/>
</dbReference>
<feature type="binding site" evidence="8">
    <location>
        <position position="116"/>
    </location>
    <ligand>
        <name>Mg(2+)</name>
        <dbReference type="ChEBI" id="CHEBI:18420"/>
        <label>2</label>
    </ligand>
</feature>
<dbReference type="HAMAP" id="MF_00420">
    <property type="entry name" value="PurL_2"/>
    <property type="match status" value="1"/>
</dbReference>
<dbReference type="GO" id="GO:0005524">
    <property type="term" value="F:ATP binding"/>
    <property type="evidence" value="ECO:0007669"/>
    <property type="project" value="UniProtKB-UniRule"/>
</dbReference>
<dbReference type="InterPro" id="IPR010074">
    <property type="entry name" value="PRibForGlyAmidine_synth_PurL"/>
</dbReference>
<dbReference type="Pfam" id="PF18072">
    <property type="entry name" value="FGAR-AT_linker"/>
    <property type="match status" value="1"/>
</dbReference>
<dbReference type="Gene3D" id="3.30.1330.10">
    <property type="entry name" value="PurM-like, N-terminal domain"/>
    <property type="match status" value="2"/>
</dbReference>
<feature type="binding site" evidence="8">
    <location>
        <begin position="93"/>
        <end position="96"/>
    </location>
    <ligand>
        <name>substrate</name>
    </ligand>
</feature>
<accession>A0A4R3KSL5</accession>
<evidence type="ECO:0000256" key="6">
    <source>
        <dbReference type="ARBA" id="ARBA00022840"/>
    </source>
</evidence>
<feature type="binding site" evidence="8">
    <location>
        <begin position="311"/>
        <end position="313"/>
    </location>
    <ligand>
        <name>substrate</name>
    </ligand>
</feature>
<comment type="similarity">
    <text evidence="8">Belongs to the FGAMS family.</text>
</comment>
<evidence type="ECO:0000256" key="2">
    <source>
        <dbReference type="ARBA" id="ARBA00022598"/>
    </source>
</evidence>
<evidence type="ECO:0000259" key="11">
    <source>
        <dbReference type="Pfam" id="PF18072"/>
    </source>
</evidence>
<dbReference type="Pfam" id="PF00586">
    <property type="entry name" value="AIRS"/>
    <property type="match status" value="2"/>
</dbReference>
<keyword evidence="6 8" id="KW-0067">ATP-binding</keyword>
<feature type="binding site" evidence="8">
    <location>
        <position position="535"/>
    </location>
    <ligand>
        <name>ATP</name>
        <dbReference type="ChEBI" id="CHEBI:30616"/>
    </ligand>
</feature>
<feature type="binding site" evidence="8">
    <location>
        <position position="50"/>
    </location>
    <ligand>
        <name>ATP</name>
        <dbReference type="ChEBI" id="CHEBI:30616"/>
    </ligand>
</feature>
<feature type="binding site" evidence="8">
    <location>
        <position position="536"/>
    </location>
    <ligand>
        <name>Mg(2+)</name>
        <dbReference type="ChEBI" id="CHEBI:18420"/>
        <label>1</label>
    </ligand>
</feature>
<feature type="binding site" evidence="8">
    <location>
        <position position="90"/>
    </location>
    <ligand>
        <name>ATP</name>
        <dbReference type="ChEBI" id="CHEBI:30616"/>
    </ligand>
</feature>
<name>A0A4R3KSL5_9SPHI</name>
<dbReference type="OrthoDB" id="9804441at2"/>
<feature type="domain" description="PurM-like N-terminal" evidence="9">
    <location>
        <begin position="442"/>
        <end position="560"/>
    </location>
</feature>
<comment type="subcellular location">
    <subcellularLocation>
        <location evidence="8">Cytoplasm</location>
    </subcellularLocation>
</comment>
<keyword evidence="3 8" id="KW-0479">Metal-binding</keyword>